<dbReference type="InterPro" id="IPR003245">
    <property type="entry name" value="Phytocyanin_dom"/>
</dbReference>
<comment type="caution">
    <text evidence="4">The sequence shown here is derived from an EMBL/GenBank/DDBJ whole genome shotgun (WGS) entry which is preliminary data.</text>
</comment>
<feature type="chain" id="PRO_5034181014" description="Phytocyanin domain-containing protein" evidence="2">
    <location>
        <begin position="18"/>
        <end position="263"/>
    </location>
</feature>
<keyword evidence="2" id="KW-0732">Signal</keyword>
<gene>
    <name evidence="4" type="ORF">GOMPHAMPRED_006333</name>
</gene>
<feature type="region of interest" description="Disordered" evidence="1">
    <location>
        <begin position="188"/>
        <end position="217"/>
    </location>
</feature>
<dbReference type="Pfam" id="PF02298">
    <property type="entry name" value="Cu_bind_like"/>
    <property type="match status" value="1"/>
</dbReference>
<dbReference type="GO" id="GO:0009055">
    <property type="term" value="F:electron transfer activity"/>
    <property type="evidence" value="ECO:0007669"/>
    <property type="project" value="InterPro"/>
</dbReference>
<dbReference type="CDD" id="cd00920">
    <property type="entry name" value="Cupredoxin"/>
    <property type="match status" value="1"/>
</dbReference>
<accession>A0A8H3ICS9</accession>
<dbReference type="PANTHER" id="PTHR34883">
    <property type="entry name" value="SERINE-RICH PROTEIN, PUTATIVE-RELATED-RELATED"/>
    <property type="match status" value="1"/>
</dbReference>
<name>A0A8H3ICS9_9LECA</name>
<feature type="compositionally biased region" description="Low complexity" evidence="1">
    <location>
        <begin position="201"/>
        <end position="215"/>
    </location>
</feature>
<dbReference type="InterPro" id="IPR008972">
    <property type="entry name" value="Cupredoxin"/>
</dbReference>
<dbReference type="InterPro" id="IPR052953">
    <property type="entry name" value="Ser-rich/MCO-related"/>
</dbReference>
<protein>
    <recommendedName>
        <fullName evidence="3">Phytocyanin domain-containing protein</fullName>
    </recommendedName>
</protein>
<evidence type="ECO:0000313" key="4">
    <source>
        <dbReference type="EMBL" id="CAF9908844.1"/>
    </source>
</evidence>
<evidence type="ECO:0000256" key="2">
    <source>
        <dbReference type="SAM" id="SignalP"/>
    </source>
</evidence>
<organism evidence="4 5">
    <name type="scientific">Gomphillus americanus</name>
    <dbReference type="NCBI Taxonomy" id="1940652"/>
    <lineage>
        <taxon>Eukaryota</taxon>
        <taxon>Fungi</taxon>
        <taxon>Dikarya</taxon>
        <taxon>Ascomycota</taxon>
        <taxon>Pezizomycotina</taxon>
        <taxon>Lecanoromycetes</taxon>
        <taxon>OSLEUM clade</taxon>
        <taxon>Ostropomycetidae</taxon>
        <taxon>Ostropales</taxon>
        <taxon>Graphidaceae</taxon>
        <taxon>Gomphilloideae</taxon>
        <taxon>Gomphillus</taxon>
    </lineage>
</organism>
<evidence type="ECO:0000259" key="3">
    <source>
        <dbReference type="Pfam" id="PF02298"/>
    </source>
</evidence>
<dbReference type="EMBL" id="CAJPDQ010000004">
    <property type="protein sequence ID" value="CAF9908844.1"/>
    <property type="molecule type" value="Genomic_DNA"/>
</dbReference>
<evidence type="ECO:0000256" key="1">
    <source>
        <dbReference type="SAM" id="MobiDB-lite"/>
    </source>
</evidence>
<dbReference type="PANTHER" id="PTHR34883:SF4">
    <property type="entry name" value="CUPREDOXIN"/>
    <property type="match status" value="1"/>
</dbReference>
<dbReference type="AlphaFoldDB" id="A0A8H3ICS9"/>
<dbReference type="OrthoDB" id="1921208at2759"/>
<feature type="signal peptide" evidence="2">
    <location>
        <begin position="1"/>
        <end position="17"/>
    </location>
</feature>
<reference evidence="4" key="1">
    <citation type="submission" date="2021-03" db="EMBL/GenBank/DDBJ databases">
        <authorList>
            <person name="Tagirdzhanova G."/>
        </authorList>
    </citation>
    <scope>NUCLEOTIDE SEQUENCE</scope>
</reference>
<dbReference type="Proteomes" id="UP000664169">
    <property type="component" value="Unassembled WGS sequence"/>
</dbReference>
<dbReference type="SUPFAM" id="SSF49503">
    <property type="entry name" value="Cupredoxins"/>
    <property type="match status" value="1"/>
</dbReference>
<evidence type="ECO:0000313" key="5">
    <source>
        <dbReference type="Proteomes" id="UP000664169"/>
    </source>
</evidence>
<keyword evidence="5" id="KW-1185">Reference proteome</keyword>
<sequence length="263" mass="26202">MVGKLLGLALAALGAVATLVEKDVTVAQSGNTLTIGGVSTGEIIIIQTNAGGSAQWTNVNPAIATGGKTHVVTVGGATLTYNPSSITAAIGDIVEFHYLAKNHSTTQSSFNTPCVNAHQFDTGFMPNPTGMDPPPMIRVQVNTTSPTWFYCRQTGHCGKGMTFSINPAATGKTADAFKQLAIQQNGTASAAGSAAPPPPAATSDAPSSATSASVAQGSGSVDPQGECSCSCLCGAGSFGQLNVQSMGAFGGFGGVLTPGPHGA</sequence>
<proteinExistence type="predicted"/>
<feature type="domain" description="Phytocyanin" evidence="3">
    <location>
        <begin position="84"/>
        <end position="161"/>
    </location>
</feature>
<dbReference type="Gene3D" id="2.60.40.420">
    <property type="entry name" value="Cupredoxins - blue copper proteins"/>
    <property type="match status" value="1"/>
</dbReference>